<sequence>MTQQRVIELEKENEILKKKLEGCISWMKREVWEQIHKIAKRKVTKMTENWKEDFLRENQEQIISQRIQWFLGDILLLNAPNNTLEYLVNSEINFYNMQKTQNLDWLTIVSSYTKIIDSFVEHFITNNFRKYAVKKWKTILRVNDPMEKSLHLVVNKKYILSIWRLYWLLKSIKNDEKLYDYWQAFAEYLDKYRELKDVLLSSNFFELFEIVVESDVFWWKRHTWKISFEETKYTRKIITWDFQDKNSILYLLLESQSVLY</sequence>
<gene>
    <name evidence="1" type="ORF">ACD_4C00350G0005</name>
</gene>
<protein>
    <submittedName>
        <fullName evidence="1">Uncharacterized protein</fullName>
    </submittedName>
</protein>
<dbReference type="EMBL" id="AMFJ01000866">
    <property type="protein sequence ID" value="EKE26269.1"/>
    <property type="molecule type" value="Genomic_DNA"/>
</dbReference>
<comment type="caution">
    <text evidence="1">The sequence shown here is derived from an EMBL/GenBank/DDBJ whole genome shotgun (WGS) entry which is preliminary data.</text>
</comment>
<reference evidence="1" key="1">
    <citation type="journal article" date="2012" name="Science">
        <title>Fermentation, hydrogen, and sulfur metabolism in multiple uncultivated bacterial phyla.</title>
        <authorList>
            <person name="Wrighton K.C."/>
            <person name="Thomas B.C."/>
            <person name="Sharon I."/>
            <person name="Miller C.S."/>
            <person name="Castelle C.J."/>
            <person name="VerBerkmoes N.C."/>
            <person name="Wilkins M.J."/>
            <person name="Hettich R.L."/>
            <person name="Lipton M.S."/>
            <person name="Williams K.H."/>
            <person name="Long P.E."/>
            <person name="Banfield J.F."/>
        </authorList>
    </citation>
    <scope>NUCLEOTIDE SEQUENCE [LARGE SCALE GENOMIC DNA]</scope>
</reference>
<dbReference type="AlphaFoldDB" id="K2G856"/>
<organism evidence="1">
    <name type="scientific">uncultured bacterium</name>
    <name type="common">gcode 4</name>
    <dbReference type="NCBI Taxonomy" id="1234023"/>
    <lineage>
        <taxon>Bacteria</taxon>
        <taxon>environmental samples</taxon>
    </lineage>
</organism>
<evidence type="ECO:0000313" key="1">
    <source>
        <dbReference type="EMBL" id="EKE26269.1"/>
    </source>
</evidence>
<proteinExistence type="predicted"/>
<name>K2G856_9BACT</name>
<accession>K2G856</accession>